<dbReference type="Gene3D" id="1.10.630.10">
    <property type="entry name" value="Cytochrome P450"/>
    <property type="match status" value="1"/>
</dbReference>
<keyword evidence="4" id="KW-0479">Metal-binding</keyword>
<keyword evidence="8" id="KW-0472">Membrane</keyword>
<keyword evidence="5" id="KW-0560">Oxidoreductase</keyword>
<comment type="cofactor">
    <cofactor evidence="1">
        <name>heme</name>
        <dbReference type="ChEBI" id="CHEBI:30413"/>
    </cofactor>
</comment>
<evidence type="ECO:0000256" key="8">
    <source>
        <dbReference type="SAM" id="Phobius"/>
    </source>
</evidence>
<evidence type="ECO:0000256" key="5">
    <source>
        <dbReference type="ARBA" id="ARBA00023002"/>
    </source>
</evidence>
<proteinExistence type="inferred from homology"/>
<keyword evidence="10" id="KW-1185">Reference proteome</keyword>
<dbReference type="InterPro" id="IPR036396">
    <property type="entry name" value="Cyt_P450_sf"/>
</dbReference>
<evidence type="ECO:0000256" key="3">
    <source>
        <dbReference type="ARBA" id="ARBA00022617"/>
    </source>
</evidence>
<comment type="caution">
    <text evidence="9">The sequence shown here is derived from an EMBL/GenBank/DDBJ whole genome shotgun (WGS) entry which is preliminary data.</text>
</comment>
<organism evidence="9 10">
    <name type="scientific">Apiospora phragmitis</name>
    <dbReference type="NCBI Taxonomy" id="2905665"/>
    <lineage>
        <taxon>Eukaryota</taxon>
        <taxon>Fungi</taxon>
        <taxon>Dikarya</taxon>
        <taxon>Ascomycota</taxon>
        <taxon>Pezizomycotina</taxon>
        <taxon>Sordariomycetes</taxon>
        <taxon>Xylariomycetidae</taxon>
        <taxon>Amphisphaeriales</taxon>
        <taxon>Apiosporaceae</taxon>
        <taxon>Apiospora</taxon>
    </lineage>
</organism>
<keyword evidence="7" id="KW-0503">Monooxygenase</keyword>
<evidence type="ECO:0000256" key="6">
    <source>
        <dbReference type="ARBA" id="ARBA00023004"/>
    </source>
</evidence>
<comment type="similarity">
    <text evidence="2">Belongs to the cytochrome P450 family.</text>
</comment>
<keyword evidence="8" id="KW-1133">Transmembrane helix</keyword>
<dbReference type="InterPro" id="IPR050121">
    <property type="entry name" value="Cytochrome_P450_monoxygenase"/>
</dbReference>
<evidence type="ECO:0000313" key="10">
    <source>
        <dbReference type="Proteomes" id="UP001480595"/>
    </source>
</evidence>
<dbReference type="SUPFAM" id="SSF48264">
    <property type="entry name" value="Cytochrome P450"/>
    <property type="match status" value="1"/>
</dbReference>
<dbReference type="InterPro" id="IPR001128">
    <property type="entry name" value="Cyt_P450"/>
</dbReference>
<dbReference type="GeneID" id="92097159"/>
<evidence type="ECO:0000256" key="7">
    <source>
        <dbReference type="ARBA" id="ARBA00023033"/>
    </source>
</evidence>
<name>A0ABR1TDJ3_9PEZI</name>
<keyword evidence="6" id="KW-0408">Iron</keyword>
<dbReference type="EMBL" id="JAQQWL010000012">
    <property type="protein sequence ID" value="KAK8043849.1"/>
    <property type="molecule type" value="Genomic_DNA"/>
</dbReference>
<feature type="transmembrane region" description="Helical" evidence="8">
    <location>
        <begin position="6"/>
        <end position="28"/>
    </location>
</feature>
<accession>A0ABR1TDJ3</accession>
<dbReference type="PANTHER" id="PTHR24305">
    <property type="entry name" value="CYTOCHROME P450"/>
    <property type="match status" value="1"/>
</dbReference>
<dbReference type="Proteomes" id="UP001480595">
    <property type="component" value="Unassembled WGS sequence"/>
</dbReference>
<protein>
    <submittedName>
        <fullName evidence="9">Cytochrome p450 domain-containing protein</fullName>
    </submittedName>
</protein>
<evidence type="ECO:0000256" key="1">
    <source>
        <dbReference type="ARBA" id="ARBA00001971"/>
    </source>
</evidence>
<reference evidence="9 10" key="1">
    <citation type="submission" date="2023-01" db="EMBL/GenBank/DDBJ databases">
        <title>Analysis of 21 Apiospora genomes using comparative genomics revels a genus with tremendous synthesis potential of carbohydrate active enzymes and secondary metabolites.</title>
        <authorList>
            <person name="Sorensen T."/>
        </authorList>
    </citation>
    <scope>NUCLEOTIDE SEQUENCE [LARGE SCALE GENOMIC DNA]</scope>
    <source>
        <strain evidence="9 10">CBS 135458</strain>
    </source>
</reference>
<dbReference type="Pfam" id="PF00067">
    <property type="entry name" value="p450"/>
    <property type="match status" value="1"/>
</dbReference>
<gene>
    <name evidence="9" type="ORF">PG994_012687</name>
</gene>
<keyword evidence="8" id="KW-0812">Transmembrane</keyword>
<dbReference type="PANTHER" id="PTHR24305:SF157">
    <property type="entry name" value="N-ACETYLTRYPTOPHAN 6-HYDROXYLASE IVOC-RELATED"/>
    <property type="match status" value="1"/>
</dbReference>
<evidence type="ECO:0000313" key="9">
    <source>
        <dbReference type="EMBL" id="KAK8043849.1"/>
    </source>
</evidence>
<dbReference type="RefSeq" id="XP_066710244.1">
    <property type="nucleotide sequence ID" value="XM_066864096.1"/>
</dbReference>
<sequence>MESLNRWHVFTLAVLAYYATLVFYRLFLDPLARFPGPRLAAISRWYETYYDVFLGGKYTFKIAELHKEYVRTNCMWRTPQFYETLYHLDGRWDKYAWTYDAFGASDSTVFGSGHDAHKIRRRAIAPFFSKPNALARQEMLCRNVEKLCRRISDLDGTTFNLGAAISAFTRDNANGFILGKAYDELDLDDFGIGLSIASHGAGFMWHTTKHLRWFGPKLKAMPVSWIMKSADEGMKAFIRFMQQYEQDTRGTLAAAKSSSSPSGDTSDNVVRNTMVDQIGNSNLPPAEKRLERVIQEMGPTLGAGLETTANTLRLVFYLVYSNAEILRRLRQELVSVATTGASTSPSLKQLEQLPYLTAVLTKGLRPLFAGHMDVPRHAVSPRSLRFLTPVSG</sequence>
<evidence type="ECO:0000256" key="4">
    <source>
        <dbReference type="ARBA" id="ARBA00022723"/>
    </source>
</evidence>
<evidence type="ECO:0000256" key="2">
    <source>
        <dbReference type="ARBA" id="ARBA00010617"/>
    </source>
</evidence>
<keyword evidence="3" id="KW-0349">Heme</keyword>